<proteinExistence type="inferred from homology"/>
<comment type="similarity">
    <text evidence="1">Belongs to the UPF0236 family.</text>
</comment>
<accession>A0A7C2J0Y4</accession>
<name>A0A7C2J0Y4_9THEO</name>
<reference evidence="2" key="1">
    <citation type="journal article" date="2020" name="mSystems">
        <title>Genome- and Community-Level Interaction Insights into Carbon Utilization and Element Cycling Functions of Hydrothermarchaeota in Hydrothermal Sediment.</title>
        <authorList>
            <person name="Zhou Z."/>
            <person name="Liu Y."/>
            <person name="Xu W."/>
            <person name="Pan J."/>
            <person name="Luo Z.H."/>
            <person name="Li M."/>
        </authorList>
    </citation>
    <scope>NUCLEOTIDE SEQUENCE [LARGE SCALE GENOMIC DNA]</scope>
    <source>
        <strain evidence="2">SpSt-300</strain>
    </source>
</reference>
<dbReference type="AlphaFoldDB" id="A0A7C2J0Y4"/>
<protein>
    <submittedName>
        <fullName evidence="2">Uncharacterized protein</fullName>
    </submittedName>
</protein>
<evidence type="ECO:0000256" key="1">
    <source>
        <dbReference type="ARBA" id="ARBA00006539"/>
    </source>
</evidence>
<evidence type="ECO:0000313" key="2">
    <source>
        <dbReference type="EMBL" id="HEL66201.1"/>
    </source>
</evidence>
<dbReference type="Pfam" id="PF06782">
    <property type="entry name" value="UPF0236"/>
    <property type="match status" value="1"/>
</dbReference>
<dbReference type="EMBL" id="DSMU01000376">
    <property type="protein sequence ID" value="HEL66201.1"/>
    <property type="molecule type" value="Genomic_DNA"/>
</dbReference>
<sequence length="97" mass="11530">MEKLLTAISDESTEKWSFQKLEALLWFLCLETFRWLMQEILLLLDRYLLATRERRRYKVKESQERSLTTLSLARSGSSGGTTWIQKQANTYTYWTNG</sequence>
<organism evidence="2">
    <name type="scientific">Ammonifex degensii</name>
    <dbReference type="NCBI Taxonomy" id="42838"/>
    <lineage>
        <taxon>Bacteria</taxon>
        <taxon>Bacillati</taxon>
        <taxon>Bacillota</taxon>
        <taxon>Clostridia</taxon>
        <taxon>Thermoanaerobacterales</taxon>
        <taxon>Thermoanaerobacteraceae</taxon>
        <taxon>Ammonifex</taxon>
    </lineage>
</organism>
<dbReference type="InterPro" id="IPR009620">
    <property type="entry name" value="UPF0236"/>
</dbReference>
<comment type="caution">
    <text evidence="2">The sequence shown here is derived from an EMBL/GenBank/DDBJ whole genome shotgun (WGS) entry which is preliminary data.</text>
</comment>
<gene>
    <name evidence="2" type="ORF">ENQ34_05945</name>
</gene>